<dbReference type="GO" id="GO:0004523">
    <property type="term" value="F:RNA-DNA hybrid ribonuclease activity"/>
    <property type="evidence" value="ECO:0007669"/>
    <property type="project" value="UniProtKB-EC"/>
</dbReference>
<dbReference type="InterPro" id="IPR002156">
    <property type="entry name" value="RNaseH_domain"/>
</dbReference>
<feature type="binding site" evidence="10">
    <location>
        <position position="144"/>
    </location>
    <ligand>
        <name>Mg(2+)</name>
        <dbReference type="ChEBI" id="CHEBI:18420"/>
        <label>2</label>
    </ligand>
</feature>
<keyword evidence="6 10" id="KW-0479">Metal-binding</keyword>
<dbReference type="InterPro" id="IPR012337">
    <property type="entry name" value="RNaseH-like_sf"/>
</dbReference>
<proteinExistence type="inferred from homology"/>
<sequence>MSIELTGRYILVHTDGSCIGNPGPGGWAVVLQSMDGSLQLNQKELSGHVPDTTNNRMELSAAIAALEAIKNKELPVIIRTDSSYLANGMTKWLEGWKRQGWKNRDGKPVPNWDLWERLDILNDSRVHWQWVRAHDGNELNEVADKLAKAAAHSAP</sequence>
<dbReference type="RefSeq" id="WP_229490870.1">
    <property type="nucleotide sequence ID" value="NZ_JAIVFQ010000156.1"/>
</dbReference>
<feature type="binding site" evidence="10">
    <location>
        <position position="58"/>
    </location>
    <ligand>
        <name>Mg(2+)</name>
        <dbReference type="ChEBI" id="CHEBI:18420"/>
        <label>1</label>
    </ligand>
</feature>
<evidence type="ECO:0000256" key="5">
    <source>
        <dbReference type="ARBA" id="ARBA00022722"/>
    </source>
</evidence>
<feature type="binding site" evidence="10">
    <location>
        <position position="15"/>
    </location>
    <ligand>
        <name>Mg(2+)</name>
        <dbReference type="ChEBI" id="CHEBI:18420"/>
        <label>2</label>
    </ligand>
</feature>
<dbReference type="NCBIfam" id="NF001236">
    <property type="entry name" value="PRK00203.1"/>
    <property type="match status" value="1"/>
</dbReference>
<organism evidence="12 13">
    <name type="scientific">Nostoc favosum CHAB5714</name>
    <dbReference type="NCBI Taxonomy" id="2780399"/>
    <lineage>
        <taxon>Bacteria</taxon>
        <taxon>Bacillati</taxon>
        <taxon>Cyanobacteriota</taxon>
        <taxon>Cyanophyceae</taxon>
        <taxon>Nostocales</taxon>
        <taxon>Nostocaceae</taxon>
        <taxon>Nostoc</taxon>
        <taxon>Nostoc favosum</taxon>
    </lineage>
</organism>
<dbReference type="InterPro" id="IPR022892">
    <property type="entry name" value="RNaseHI"/>
</dbReference>
<feature type="binding site" evidence="10">
    <location>
        <position position="81"/>
    </location>
    <ligand>
        <name>Mg(2+)</name>
        <dbReference type="ChEBI" id="CHEBI:18420"/>
        <label>1</label>
    </ligand>
</feature>
<protein>
    <recommendedName>
        <fullName evidence="4 10">Ribonuclease H</fullName>
        <shortName evidence="10">RNase H</shortName>
        <ecNumber evidence="4 10">3.1.26.4</ecNumber>
    </recommendedName>
</protein>
<evidence type="ECO:0000256" key="8">
    <source>
        <dbReference type="ARBA" id="ARBA00022801"/>
    </source>
</evidence>
<evidence type="ECO:0000256" key="10">
    <source>
        <dbReference type="HAMAP-Rule" id="MF_00042"/>
    </source>
</evidence>
<evidence type="ECO:0000259" key="11">
    <source>
        <dbReference type="PROSITE" id="PS50879"/>
    </source>
</evidence>
<dbReference type="PROSITE" id="PS50879">
    <property type="entry name" value="RNASE_H_1"/>
    <property type="match status" value="1"/>
</dbReference>
<evidence type="ECO:0000256" key="9">
    <source>
        <dbReference type="ARBA" id="ARBA00022842"/>
    </source>
</evidence>
<reference evidence="12 13" key="1">
    <citation type="journal article" date="2021" name="Microorganisms">
        <title>Genome Evolution of Filamentous Cyanobacterium Nostoc Species: From Facultative Symbiosis to Free Living.</title>
        <authorList>
            <person name="Huo D."/>
            <person name="Li H."/>
            <person name="Cai F."/>
            <person name="Guo X."/>
            <person name="Qiao Z."/>
            <person name="Wang W."/>
            <person name="Yu G."/>
            <person name="Li R."/>
        </authorList>
    </citation>
    <scope>NUCLEOTIDE SEQUENCE [LARGE SCALE GENOMIC DNA]</scope>
    <source>
        <strain evidence="12 13">CHAB 5714</strain>
    </source>
</reference>
<comment type="cofactor">
    <cofactor evidence="10">
        <name>Mg(2+)</name>
        <dbReference type="ChEBI" id="CHEBI:18420"/>
    </cofactor>
    <text evidence="10">Binds 1 Mg(2+) ion per subunit. May bind a second metal ion at a regulatory site, or after substrate binding.</text>
</comment>
<dbReference type="InterPro" id="IPR050092">
    <property type="entry name" value="RNase_H"/>
</dbReference>
<feature type="domain" description="RNase H type-1" evidence="11">
    <location>
        <begin position="6"/>
        <end position="152"/>
    </location>
</feature>
<evidence type="ECO:0000256" key="7">
    <source>
        <dbReference type="ARBA" id="ARBA00022759"/>
    </source>
</evidence>
<keyword evidence="13" id="KW-1185">Reference proteome</keyword>
<dbReference type="Gene3D" id="3.30.420.10">
    <property type="entry name" value="Ribonuclease H-like superfamily/Ribonuclease H"/>
    <property type="match status" value="1"/>
</dbReference>
<evidence type="ECO:0000256" key="1">
    <source>
        <dbReference type="ARBA" id="ARBA00000077"/>
    </source>
</evidence>
<dbReference type="Pfam" id="PF00075">
    <property type="entry name" value="RNase_H"/>
    <property type="match status" value="1"/>
</dbReference>
<evidence type="ECO:0000256" key="3">
    <source>
        <dbReference type="ARBA" id="ARBA00011245"/>
    </source>
</evidence>
<dbReference type="PANTHER" id="PTHR10642:SF26">
    <property type="entry name" value="RIBONUCLEASE H1"/>
    <property type="match status" value="1"/>
</dbReference>
<keyword evidence="7 10" id="KW-0255">Endonuclease</keyword>
<dbReference type="CDD" id="cd09278">
    <property type="entry name" value="RNase_HI_prokaryote_like"/>
    <property type="match status" value="1"/>
</dbReference>
<dbReference type="EMBL" id="JAIVFQ010000156">
    <property type="protein sequence ID" value="MCC5604777.1"/>
    <property type="molecule type" value="Genomic_DNA"/>
</dbReference>
<dbReference type="PANTHER" id="PTHR10642">
    <property type="entry name" value="RIBONUCLEASE H1"/>
    <property type="match status" value="1"/>
</dbReference>
<comment type="catalytic activity">
    <reaction evidence="1 10">
        <text>Endonucleolytic cleavage to 5'-phosphomonoester.</text>
        <dbReference type="EC" id="3.1.26.4"/>
    </reaction>
</comment>
<dbReference type="Proteomes" id="UP001199525">
    <property type="component" value="Unassembled WGS sequence"/>
</dbReference>
<name>A0ABS8IN13_9NOSO</name>
<dbReference type="HAMAP" id="MF_00042">
    <property type="entry name" value="RNase_H"/>
    <property type="match status" value="1"/>
</dbReference>
<evidence type="ECO:0000313" key="12">
    <source>
        <dbReference type="EMBL" id="MCC5604777.1"/>
    </source>
</evidence>
<comment type="function">
    <text evidence="10">Endonuclease that specifically degrades the RNA of RNA-DNA hybrids.</text>
</comment>
<comment type="subcellular location">
    <subcellularLocation>
        <location evidence="10">Cytoplasm</location>
    </subcellularLocation>
</comment>
<feature type="binding site" evidence="10">
    <location>
        <position position="15"/>
    </location>
    <ligand>
        <name>Mg(2+)</name>
        <dbReference type="ChEBI" id="CHEBI:18420"/>
        <label>1</label>
    </ligand>
</feature>
<comment type="subunit">
    <text evidence="3 10">Monomer.</text>
</comment>
<evidence type="ECO:0000313" key="13">
    <source>
        <dbReference type="Proteomes" id="UP001199525"/>
    </source>
</evidence>
<gene>
    <name evidence="10 12" type="primary">rnhA</name>
    <name evidence="12" type="ORF">LC586_37985</name>
</gene>
<keyword evidence="10" id="KW-0963">Cytoplasm</keyword>
<comment type="caution">
    <text evidence="12">The sequence shown here is derived from an EMBL/GenBank/DDBJ whole genome shotgun (WGS) entry which is preliminary data.</text>
</comment>
<keyword evidence="9 10" id="KW-0460">Magnesium</keyword>
<dbReference type="EC" id="3.1.26.4" evidence="4 10"/>
<evidence type="ECO:0000256" key="4">
    <source>
        <dbReference type="ARBA" id="ARBA00012180"/>
    </source>
</evidence>
<dbReference type="SUPFAM" id="SSF53098">
    <property type="entry name" value="Ribonuclease H-like"/>
    <property type="match status" value="1"/>
</dbReference>
<keyword evidence="8 10" id="KW-0378">Hydrolase</keyword>
<dbReference type="InterPro" id="IPR036397">
    <property type="entry name" value="RNaseH_sf"/>
</dbReference>
<comment type="similarity">
    <text evidence="2 10">Belongs to the RNase H family.</text>
</comment>
<evidence type="ECO:0000256" key="6">
    <source>
        <dbReference type="ARBA" id="ARBA00022723"/>
    </source>
</evidence>
<keyword evidence="5 10" id="KW-0540">Nuclease</keyword>
<evidence type="ECO:0000256" key="2">
    <source>
        <dbReference type="ARBA" id="ARBA00005300"/>
    </source>
</evidence>
<accession>A0ABS8IN13</accession>